<dbReference type="Gene3D" id="6.10.140.530">
    <property type="match status" value="2"/>
</dbReference>
<dbReference type="PANTHER" id="PTHR33418">
    <property type="entry name" value="HELICASE-ASSOCIATED"/>
    <property type="match status" value="1"/>
</dbReference>
<dbReference type="InterPro" id="IPR006935">
    <property type="entry name" value="Helicase/UvrB_N"/>
</dbReference>
<dbReference type="InterPro" id="IPR027417">
    <property type="entry name" value="P-loop_NTPase"/>
</dbReference>
<dbReference type="InterPro" id="IPR005114">
    <property type="entry name" value="Helicase_assoc"/>
</dbReference>
<dbReference type="SMART" id="SM00487">
    <property type="entry name" value="DEXDc"/>
    <property type="match status" value="1"/>
</dbReference>
<dbReference type="Pfam" id="PF00271">
    <property type="entry name" value="Helicase_C"/>
    <property type="match status" value="1"/>
</dbReference>
<accession>A0ABV6VK98</accession>
<dbReference type="SUPFAM" id="SSF52540">
    <property type="entry name" value="P-loop containing nucleoside triphosphate hydrolases"/>
    <property type="match status" value="1"/>
</dbReference>
<organism evidence="1 2">
    <name type="scientific">Streptacidiphilus alkalitolerans</name>
    <dbReference type="NCBI Taxonomy" id="3342712"/>
    <lineage>
        <taxon>Bacteria</taxon>
        <taxon>Bacillati</taxon>
        <taxon>Actinomycetota</taxon>
        <taxon>Actinomycetes</taxon>
        <taxon>Kitasatosporales</taxon>
        <taxon>Streptomycetaceae</taxon>
        <taxon>Streptacidiphilus</taxon>
    </lineage>
</organism>
<dbReference type="InterPro" id="IPR014001">
    <property type="entry name" value="Helicase_ATP-bd"/>
</dbReference>
<name>A0ABV6VK98_9ACTN</name>
<dbReference type="Gene3D" id="3.40.50.300">
    <property type="entry name" value="P-loop containing nucleotide triphosphate hydrolases"/>
    <property type="match status" value="2"/>
</dbReference>
<dbReference type="PROSITE" id="PS00690">
    <property type="entry name" value="DEAH_ATP_HELICASE"/>
    <property type="match status" value="1"/>
</dbReference>
<evidence type="ECO:0000313" key="1">
    <source>
        <dbReference type="EMBL" id="MFC1414160.1"/>
    </source>
</evidence>
<comment type="caution">
    <text evidence="1">The sequence shown here is derived from an EMBL/GenBank/DDBJ whole genome shotgun (WGS) entry which is preliminary data.</text>
</comment>
<protein>
    <submittedName>
        <fullName evidence="1">Helicase associated domain protein</fullName>
    </submittedName>
</protein>
<evidence type="ECO:0000313" key="2">
    <source>
        <dbReference type="Proteomes" id="UP001592582"/>
    </source>
</evidence>
<keyword evidence="2" id="KW-1185">Reference proteome</keyword>
<dbReference type="PANTHER" id="PTHR33418:SF1">
    <property type="entry name" value="HELICASE-ASSOCIATED DOMAIN-CONTAINING PROTEIN"/>
    <property type="match status" value="1"/>
</dbReference>
<dbReference type="Pfam" id="PF03457">
    <property type="entry name" value="HA"/>
    <property type="match status" value="3"/>
</dbReference>
<reference evidence="1 2" key="1">
    <citation type="submission" date="2024-09" db="EMBL/GenBank/DDBJ databases">
        <authorList>
            <person name="Lee S.D."/>
        </authorList>
    </citation>
    <scope>NUCLEOTIDE SEQUENCE [LARGE SCALE GENOMIC DNA]</scope>
    <source>
        <strain evidence="1 2">N1-1</strain>
    </source>
</reference>
<dbReference type="Pfam" id="PF04851">
    <property type="entry name" value="ResIII"/>
    <property type="match status" value="1"/>
</dbReference>
<proteinExistence type="predicted"/>
<dbReference type="EMBL" id="JBHEZX010000021">
    <property type="protein sequence ID" value="MFC1414160.1"/>
    <property type="molecule type" value="Genomic_DNA"/>
</dbReference>
<dbReference type="InterPro" id="IPR001650">
    <property type="entry name" value="Helicase_C-like"/>
</dbReference>
<dbReference type="PROSITE" id="PS51192">
    <property type="entry name" value="HELICASE_ATP_BIND_1"/>
    <property type="match status" value="1"/>
</dbReference>
<dbReference type="InterPro" id="IPR002464">
    <property type="entry name" value="DNA/RNA_helicase_DEAH_CS"/>
</dbReference>
<sequence length="827" mass="89548">MSKLRAFQVEPVDDVVRALTLRPGQALPVDGLRAQLIAAPGTGKTFMSAHAGMRIASRGPILVLVPTLDLLSQTIDTWRAAGRAGRMYAVCSMADHEPATGVLCTTSSERLAFWLSKAGKGVPVTVFGTYASLPTVIGAHGEDFGQYGISAVQRWSALIVDEAHRTSGAASKPWAAVHDNQALPAAARLYMTATPRVWNIPETLDADRVQEDPQAGPAYQSLPRELAMSMDDEAVFGPVANKSLTLMRSQDIGVLARFQLVALEIVDPILHAMLETESESAVEARLAAIQVAVLKAIRTNNLKKVITFHNRIAECEVFASTLPRRIDTDDDLREAFPNGIWARWLSGEHTGRHRKQVLTEFDDDKPGGLERPALIANAKVLAEGLDTRSDAVVFTTPKGSLVELIQAIGRALRQQPGAGKVASILVPVIVAQAAEDTLEDAATTSDLIADPGFKPLFDILQGLRSYDSSLIEGLAVPQRRSGTEQPDPQLEDDAQDPEQPRDAGVGVPRMVLEFAGGLHTAAEVAAAVRLRVLSPEAQNWLRGYAAARRWHEIHSSMAIPVDATCPGSDFPLGRWAATQRAAYAADELLPSRVDRLDELGMVWNAHDAAWDANLAIARTYAATHTEHLACSANTVADSTKIGRWLVEQRSAANAGTLTQARTAQLAEIDPWWNPTWPLPWQRSYRIALAHTDNSGTLQDLLDMPDGTRMSGQDIGKWTRAQQARWHQLQPGQQELLSRIGLTPAAHPAAPAAPPARSQADRFNTGLAAAQAWAAQHGGTIADIKRKDVAVVDGIEVKAGLWIGNQRQRAAKLTDEQRAALSKLGMRW</sequence>
<dbReference type="Proteomes" id="UP001592582">
    <property type="component" value="Unassembled WGS sequence"/>
</dbReference>
<gene>
    <name evidence="1" type="ORF">ACEZDG_33360</name>
</gene>